<dbReference type="PhylomeDB" id="E9GLL0"/>
<dbReference type="PROSITE" id="PS00028">
    <property type="entry name" value="ZINC_FINGER_C2H2_1"/>
    <property type="match status" value="1"/>
</dbReference>
<dbReference type="GO" id="GO:0005737">
    <property type="term" value="C:cytoplasm"/>
    <property type="evidence" value="ECO:0000318"/>
    <property type="project" value="GO_Central"/>
</dbReference>
<dbReference type="InterPro" id="IPR029071">
    <property type="entry name" value="Ubiquitin-like_domsf"/>
</dbReference>
<dbReference type="CDD" id="cd01772">
    <property type="entry name" value="UBX_UBXN1"/>
    <property type="match status" value="1"/>
</dbReference>
<dbReference type="STRING" id="6669.E9GLL0"/>
<feature type="region of interest" description="Disordered" evidence="4">
    <location>
        <begin position="100"/>
        <end position="126"/>
    </location>
</feature>
<dbReference type="AlphaFoldDB" id="E9GLL0"/>
<keyword evidence="3" id="KW-0175">Coiled coil</keyword>
<organism evidence="7 8">
    <name type="scientific">Daphnia pulex</name>
    <name type="common">Water flea</name>
    <dbReference type="NCBI Taxonomy" id="6669"/>
    <lineage>
        <taxon>Eukaryota</taxon>
        <taxon>Metazoa</taxon>
        <taxon>Ecdysozoa</taxon>
        <taxon>Arthropoda</taxon>
        <taxon>Crustacea</taxon>
        <taxon>Branchiopoda</taxon>
        <taxon>Diplostraca</taxon>
        <taxon>Cladocera</taxon>
        <taxon>Anomopoda</taxon>
        <taxon>Daphniidae</taxon>
        <taxon>Daphnia</taxon>
    </lineage>
</organism>
<dbReference type="Gene3D" id="1.10.8.10">
    <property type="entry name" value="DNA helicase RuvA subunit, C-terminal domain"/>
    <property type="match status" value="1"/>
</dbReference>
<evidence type="ECO:0000259" key="6">
    <source>
        <dbReference type="PROSITE" id="PS50033"/>
    </source>
</evidence>
<gene>
    <name evidence="7" type="ORF">DAPPUDRAFT_304431</name>
</gene>
<dbReference type="Pfam" id="PF00789">
    <property type="entry name" value="UBX"/>
    <property type="match status" value="1"/>
</dbReference>
<keyword evidence="8" id="KW-1185">Reference proteome</keyword>
<feature type="domain" description="UBX" evidence="6">
    <location>
        <begin position="235"/>
        <end position="317"/>
    </location>
</feature>
<dbReference type="InterPro" id="IPR009060">
    <property type="entry name" value="UBA-like_sf"/>
</dbReference>
<feature type="region of interest" description="Disordered" evidence="4">
    <location>
        <begin position="213"/>
        <end position="235"/>
    </location>
</feature>
<protein>
    <recommendedName>
        <fullName evidence="9">UBX domain-containing protein</fullName>
    </recommendedName>
</protein>
<dbReference type="InParanoid" id="E9GLL0"/>
<dbReference type="InterPro" id="IPR013087">
    <property type="entry name" value="Znf_C2H2_type"/>
</dbReference>
<sequence length="320" mass="36863">MSSNLQLLLEMGFSEQLAEKAIKETGDQNIEAAMDWLIVNSEKFNQQTDNNQEMKEEEPIAAVQPEASNAEMAAVTAKSIKCDECNRLFRTNEEVEFHAAKTGHSQFSESTDEKKPLTEEEKKEQLRKVEELMKLKRKEREEKEKAEQLEQEKRRIQSGKELLNIKKKFEEDEIRKIAEERRREKEEEKKARQRVKEQIEQDKLARKLKAGDATNTPYVAPPVQAPAPTTPNQPKDYKETKIQIRLPNGSTMTQTFGAKEQLASVRLFIQMNRTDVNAGLPEPFRIQTNFPRKVFTEEEYEKPLDVLGLVPSAVLMVSKA</sequence>
<dbReference type="GO" id="GO:1903094">
    <property type="term" value="P:negative regulation of protein K48-linked deubiquitination"/>
    <property type="evidence" value="ECO:0000318"/>
    <property type="project" value="GO_Central"/>
</dbReference>
<evidence type="ECO:0000313" key="7">
    <source>
        <dbReference type="EMBL" id="EFX79529.1"/>
    </source>
</evidence>
<comment type="subcellular location">
    <subcellularLocation>
        <location evidence="1">Cytoplasm</location>
    </subcellularLocation>
</comment>
<dbReference type="GO" id="GO:0005634">
    <property type="term" value="C:nucleus"/>
    <property type="evidence" value="ECO:0000318"/>
    <property type="project" value="GO_Central"/>
</dbReference>
<dbReference type="FunCoup" id="E9GLL0">
    <property type="interactions" value="1932"/>
</dbReference>
<dbReference type="InterPro" id="IPR001012">
    <property type="entry name" value="UBX_dom"/>
</dbReference>
<evidence type="ECO:0000256" key="4">
    <source>
        <dbReference type="SAM" id="MobiDB-lite"/>
    </source>
</evidence>
<dbReference type="CDD" id="cd14302">
    <property type="entry name" value="UBA_UBXN1"/>
    <property type="match status" value="1"/>
</dbReference>
<evidence type="ECO:0000313" key="8">
    <source>
        <dbReference type="Proteomes" id="UP000000305"/>
    </source>
</evidence>
<dbReference type="EMBL" id="GL732551">
    <property type="protein sequence ID" value="EFX79529.1"/>
    <property type="molecule type" value="Genomic_DNA"/>
</dbReference>
<dbReference type="PANTHER" id="PTHR46340">
    <property type="entry name" value="UBX DOMAIN-CONTAINING PROTEIN 1"/>
    <property type="match status" value="1"/>
</dbReference>
<evidence type="ECO:0000256" key="1">
    <source>
        <dbReference type="ARBA" id="ARBA00004496"/>
    </source>
</evidence>
<dbReference type="SUPFAM" id="SSF46934">
    <property type="entry name" value="UBA-like"/>
    <property type="match status" value="1"/>
</dbReference>
<dbReference type="GO" id="GO:0031397">
    <property type="term" value="P:negative regulation of protein ubiquitination"/>
    <property type="evidence" value="ECO:0000318"/>
    <property type="project" value="GO_Central"/>
</dbReference>
<feature type="domain" description="UBA" evidence="5">
    <location>
        <begin position="1"/>
        <end position="40"/>
    </location>
</feature>
<dbReference type="Proteomes" id="UP000000305">
    <property type="component" value="Unassembled WGS sequence"/>
</dbReference>
<keyword evidence="2" id="KW-0963">Cytoplasm</keyword>
<proteinExistence type="predicted"/>
<name>E9GLL0_DAPPU</name>
<dbReference type="InterPro" id="IPR015940">
    <property type="entry name" value="UBA"/>
</dbReference>
<dbReference type="PROSITE" id="PS50030">
    <property type="entry name" value="UBA"/>
    <property type="match status" value="1"/>
</dbReference>
<feature type="compositionally biased region" description="Pro residues" evidence="4">
    <location>
        <begin position="219"/>
        <end position="231"/>
    </location>
</feature>
<evidence type="ECO:0000256" key="3">
    <source>
        <dbReference type="ARBA" id="ARBA00023054"/>
    </source>
</evidence>
<accession>E9GLL0</accession>
<dbReference type="GO" id="GO:0036435">
    <property type="term" value="F:K48-linked polyubiquitin modification-dependent protein binding"/>
    <property type="evidence" value="ECO:0000318"/>
    <property type="project" value="GO_Central"/>
</dbReference>
<dbReference type="SUPFAM" id="SSF54236">
    <property type="entry name" value="Ubiquitin-like"/>
    <property type="match status" value="1"/>
</dbReference>
<dbReference type="eggNOG" id="KOG2689">
    <property type="taxonomic scope" value="Eukaryota"/>
</dbReference>
<feature type="region of interest" description="Disordered" evidence="4">
    <location>
        <begin position="47"/>
        <end position="67"/>
    </location>
</feature>
<feature type="compositionally biased region" description="Basic and acidic residues" evidence="4">
    <location>
        <begin position="111"/>
        <end position="126"/>
    </location>
</feature>
<evidence type="ECO:0008006" key="9">
    <source>
        <dbReference type="Google" id="ProtNLM"/>
    </source>
</evidence>
<dbReference type="SMART" id="SM00165">
    <property type="entry name" value="UBA"/>
    <property type="match status" value="1"/>
</dbReference>
<dbReference type="PANTHER" id="PTHR46340:SF1">
    <property type="entry name" value="UBX DOMAIN-CONTAINING PROTEIN 1"/>
    <property type="match status" value="1"/>
</dbReference>
<dbReference type="OrthoDB" id="10254930at2759"/>
<dbReference type="PROSITE" id="PS50033">
    <property type="entry name" value="UBX"/>
    <property type="match status" value="1"/>
</dbReference>
<evidence type="ECO:0000256" key="2">
    <source>
        <dbReference type="ARBA" id="ARBA00022490"/>
    </source>
</evidence>
<dbReference type="HOGENOM" id="CLU_047594_1_0_1"/>
<dbReference type="GO" id="GO:0032435">
    <property type="term" value="P:negative regulation of proteasomal ubiquitin-dependent protein catabolic process"/>
    <property type="evidence" value="ECO:0000318"/>
    <property type="project" value="GO_Central"/>
</dbReference>
<feature type="region of interest" description="Disordered" evidence="4">
    <location>
        <begin position="179"/>
        <end position="199"/>
    </location>
</feature>
<evidence type="ECO:0000259" key="5">
    <source>
        <dbReference type="PROSITE" id="PS50030"/>
    </source>
</evidence>
<reference evidence="7 8" key="1">
    <citation type="journal article" date="2011" name="Science">
        <title>The ecoresponsive genome of Daphnia pulex.</title>
        <authorList>
            <person name="Colbourne J.K."/>
            <person name="Pfrender M.E."/>
            <person name="Gilbert D."/>
            <person name="Thomas W.K."/>
            <person name="Tucker A."/>
            <person name="Oakley T.H."/>
            <person name="Tokishita S."/>
            <person name="Aerts A."/>
            <person name="Arnold G.J."/>
            <person name="Basu M.K."/>
            <person name="Bauer D.J."/>
            <person name="Caceres C.E."/>
            <person name="Carmel L."/>
            <person name="Casola C."/>
            <person name="Choi J.H."/>
            <person name="Detter J.C."/>
            <person name="Dong Q."/>
            <person name="Dusheyko S."/>
            <person name="Eads B.D."/>
            <person name="Frohlich T."/>
            <person name="Geiler-Samerotte K.A."/>
            <person name="Gerlach D."/>
            <person name="Hatcher P."/>
            <person name="Jogdeo S."/>
            <person name="Krijgsveld J."/>
            <person name="Kriventseva E.V."/>
            <person name="Kultz D."/>
            <person name="Laforsch C."/>
            <person name="Lindquist E."/>
            <person name="Lopez J."/>
            <person name="Manak J.R."/>
            <person name="Muller J."/>
            <person name="Pangilinan J."/>
            <person name="Patwardhan R.P."/>
            <person name="Pitluck S."/>
            <person name="Pritham E.J."/>
            <person name="Rechtsteiner A."/>
            <person name="Rho M."/>
            <person name="Rogozin I.B."/>
            <person name="Sakarya O."/>
            <person name="Salamov A."/>
            <person name="Schaack S."/>
            <person name="Shapiro H."/>
            <person name="Shiga Y."/>
            <person name="Skalitzky C."/>
            <person name="Smith Z."/>
            <person name="Souvorov A."/>
            <person name="Sung W."/>
            <person name="Tang Z."/>
            <person name="Tsuchiya D."/>
            <person name="Tu H."/>
            <person name="Vos H."/>
            <person name="Wang M."/>
            <person name="Wolf Y.I."/>
            <person name="Yamagata H."/>
            <person name="Yamada T."/>
            <person name="Ye Y."/>
            <person name="Shaw J.R."/>
            <person name="Andrews J."/>
            <person name="Crease T.J."/>
            <person name="Tang H."/>
            <person name="Lucas S.M."/>
            <person name="Robertson H.M."/>
            <person name="Bork P."/>
            <person name="Koonin E.V."/>
            <person name="Zdobnov E.M."/>
            <person name="Grigoriev I.V."/>
            <person name="Lynch M."/>
            <person name="Boore J.L."/>
        </authorList>
    </citation>
    <scope>NUCLEOTIDE SEQUENCE [LARGE SCALE GENOMIC DNA]</scope>
</reference>
<dbReference type="InterPro" id="IPR041923">
    <property type="entry name" value="UBA_UBXN1"/>
</dbReference>
<dbReference type="Pfam" id="PF22562">
    <property type="entry name" value="UBA_7"/>
    <property type="match status" value="1"/>
</dbReference>
<dbReference type="Gene3D" id="3.10.20.90">
    <property type="entry name" value="Phosphatidylinositol 3-kinase Catalytic Subunit, Chain A, domain 1"/>
    <property type="match status" value="1"/>
</dbReference>
<dbReference type="KEGG" id="dpx:DAPPUDRAFT_304431"/>
<dbReference type="OMA" id="AQHFPRK"/>
<dbReference type="SMART" id="SM00166">
    <property type="entry name" value="UBX"/>
    <property type="match status" value="1"/>
</dbReference>